<dbReference type="FunFam" id="1.25.40.10:FF:000285">
    <property type="entry name" value="Pentatricopeptide repeat-containing protein, chloroplastic"/>
    <property type="match status" value="1"/>
</dbReference>
<protein>
    <recommendedName>
        <fullName evidence="4">Pentatricopeptide repeat-containing protein</fullName>
    </recommendedName>
</protein>
<dbReference type="PANTHER" id="PTHR47926">
    <property type="entry name" value="PENTATRICOPEPTIDE REPEAT-CONTAINING PROTEIN"/>
    <property type="match status" value="1"/>
</dbReference>
<dbReference type="InterPro" id="IPR002885">
    <property type="entry name" value="PPR_rpt"/>
</dbReference>
<gene>
    <name evidence="2" type="ORF">V8G54_010085</name>
</gene>
<evidence type="ECO:0000256" key="1">
    <source>
        <dbReference type="ARBA" id="ARBA00022737"/>
    </source>
</evidence>
<dbReference type="GO" id="GO:0009451">
    <property type="term" value="P:RNA modification"/>
    <property type="evidence" value="ECO:0007669"/>
    <property type="project" value="InterPro"/>
</dbReference>
<dbReference type="EMBL" id="CP144698">
    <property type="protein sequence ID" value="WVZ17103.1"/>
    <property type="molecule type" value="Genomic_DNA"/>
</dbReference>
<dbReference type="Pfam" id="PF01535">
    <property type="entry name" value="PPR"/>
    <property type="match status" value="2"/>
</dbReference>
<dbReference type="GO" id="GO:0003723">
    <property type="term" value="F:RNA binding"/>
    <property type="evidence" value="ECO:0007669"/>
    <property type="project" value="InterPro"/>
</dbReference>
<accession>A0AAQ3S5G5</accession>
<evidence type="ECO:0008006" key="4">
    <source>
        <dbReference type="Google" id="ProtNLM"/>
    </source>
</evidence>
<proteinExistence type="predicted"/>
<dbReference type="InterPro" id="IPR046960">
    <property type="entry name" value="PPR_At4g14850-like_plant"/>
</dbReference>
<evidence type="ECO:0000313" key="3">
    <source>
        <dbReference type="Proteomes" id="UP001374535"/>
    </source>
</evidence>
<keyword evidence="1" id="KW-0677">Repeat</keyword>
<evidence type="ECO:0000313" key="2">
    <source>
        <dbReference type="EMBL" id="WVZ17103.1"/>
    </source>
</evidence>
<dbReference type="Gene3D" id="1.25.40.10">
    <property type="entry name" value="Tetratricopeptide repeat domain"/>
    <property type="match status" value="1"/>
</dbReference>
<dbReference type="Proteomes" id="UP001374535">
    <property type="component" value="Chromosome 3"/>
</dbReference>
<sequence length="142" mass="16164">MGLYDNAIALYFQMVEKGIELDFFTFSRVLIVCAGIEVHRHLVRVGFVTDGFVLNALVDMYLNCGDIVKARKIFDKMPYRDPISCNVILTTHVHHDLEIRVVNIFRQMILEGCEPDCVSISTILTYVSSLCLGIQIHGWVIQ</sequence>
<reference evidence="2 3" key="1">
    <citation type="journal article" date="2023" name="Life. Sci Alliance">
        <title>Evolutionary insights into 3D genome organization and epigenetic landscape of Vigna mungo.</title>
        <authorList>
            <person name="Junaid A."/>
            <person name="Singh B."/>
            <person name="Bhatia S."/>
        </authorList>
    </citation>
    <scope>NUCLEOTIDE SEQUENCE [LARGE SCALE GENOMIC DNA]</scope>
    <source>
        <strain evidence="2">Urdbean</strain>
    </source>
</reference>
<keyword evidence="3" id="KW-1185">Reference proteome</keyword>
<name>A0AAQ3S5G5_VIGMU</name>
<dbReference type="InterPro" id="IPR011990">
    <property type="entry name" value="TPR-like_helical_dom_sf"/>
</dbReference>
<dbReference type="NCBIfam" id="TIGR00756">
    <property type="entry name" value="PPR"/>
    <property type="match status" value="1"/>
</dbReference>
<organism evidence="2 3">
    <name type="scientific">Vigna mungo</name>
    <name type="common">Black gram</name>
    <name type="synonym">Phaseolus mungo</name>
    <dbReference type="NCBI Taxonomy" id="3915"/>
    <lineage>
        <taxon>Eukaryota</taxon>
        <taxon>Viridiplantae</taxon>
        <taxon>Streptophyta</taxon>
        <taxon>Embryophyta</taxon>
        <taxon>Tracheophyta</taxon>
        <taxon>Spermatophyta</taxon>
        <taxon>Magnoliopsida</taxon>
        <taxon>eudicotyledons</taxon>
        <taxon>Gunneridae</taxon>
        <taxon>Pentapetalae</taxon>
        <taxon>rosids</taxon>
        <taxon>fabids</taxon>
        <taxon>Fabales</taxon>
        <taxon>Fabaceae</taxon>
        <taxon>Papilionoideae</taxon>
        <taxon>50 kb inversion clade</taxon>
        <taxon>NPAAA clade</taxon>
        <taxon>indigoferoid/millettioid clade</taxon>
        <taxon>Phaseoleae</taxon>
        <taxon>Vigna</taxon>
    </lineage>
</organism>
<dbReference type="AlphaFoldDB" id="A0AAQ3S5G5"/>